<dbReference type="EMBL" id="JAQQWM010000009">
    <property type="protein sequence ID" value="KAK8047739.1"/>
    <property type="molecule type" value="Genomic_DNA"/>
</dbReference>
<reference evidence="2 3" key="1">
    <citation type="submission" date="2023-01" db="EMBL/GenBank/DDBJ databases">
        <title>Analysis of 21 Apiospora genomes using comparative genomics revels a genus with tremendous synthesis potential of carbohydrate active enzymes and secondary metabolites.</title>
        <authorList>
            <person name="Sorensen T."/>
        </authorList>
    </citation>
    <scope>NUCLEOTIDE SEQUENCE [LARGE SCALE GENOMIC DNA]</scope>
    <source>
        <strain evidence="2 3">CBS 83171</strain>
    </source>
</reference>
<feature type="region of interest" description="Disordered" evidence="1">
    <location>
        <begin position="92"/>
        <end position="139"/>
    </location>
</feature>
<name>A0ABR1TM88_9PEZI</name>
<protein>
    <submittedName>
        <fullName evidence="2">Uncharacterized protein</fullName>
    </submittedName>
</protein>
<keyword evidence="3" id="KW-1185">Reference proteome</keyword>
<proteinExistence type="predicted"/>
<feature type="region of interest" description="Disordered" evidence="1">
    <location>
        <begin position="173"/>
        <end position="213"/>
    </location>
</feature>
<evidence type="ECO:0000313" key="3">
    <source>
        <dbReference type="Proteomes" id="UP001446871"/>
    </source>
</evidence>
<evidence type="ECO:0000256" key="1">
    <source>
        <dbReference type="SAM" id="MobiDB-lite"/>
    </source>
</evidence>
<feature type="region of interest" description="Disordered" evidence="1">
    <location>
        <begin position="282"/>
        <end position="313"/>
    </location>
</feature>
<feature type="compositionally biased region" description="Low complexity" evidence="1">
    <location>
        <begin position="173"/>
        <end position="202"/>
    </location>
</feature>
<comment type="caution">
    <text evidence="2">The sequence shown here is derived from an EMBL/GenBank/DDBJ whole genome shotgun (WGS) entry which is preliminary data.</text>
</comment>
<sequence length="313" mass="34677">MGQNPMQAWYESIPEPRMGPFTPPIPLMRGTQFIPGLSSMHPVEAQYIMYIATKRWQASPFAQTSFPNFAAMPLPRLSVQERKEMEGLRECFDSGRVPGDMQDESPAKQPIEDYSNNNRYAGPNGAMPPPAGNNYNNNNGANTAPPAVGNNNNYCGHQFYCCGGNHAAGPYNGNNPNGNVQPGPANAPESESSTSSSSSSSESESESESEPEDPAIRLHKEWVDHAWFDIFANLYPPRRRFTADRFWSRRDCLGRVFGPVLQRHGPLRAPEYIKYKMETDGVAIGPDDESESDVDFDDDFDEYESESSASSGE</sequence>
<accession>A0ABR1TM88</accession>
<dbReference type="Proteomes" id="UP001446871">
    <property type="component" value="Unassembled WGS sequence"/>
</dbReference>
<feature type="compositionally biased region" description="Acidic residues" evidence="1">
    <location>
        <begin position="203"/>
        <end position="213"/>
    </location>
</feature>
<evidence type="ECO:0000313" key="2">
    <source>
        <dbReference type="EMBL" id="KAK8047739.1"/>
    </source>
</evidence>
<gene>
    <name evidence="2" type="ORF">PG996_015803</name>
</gene>
<organism evidence="2 3">
    <name type="scientific">Apiospora saccharicola</name>
    <dbReference type="NCBI Taxonomy" id="335842"/>
    <lineage>
        <taxon>Eukaryota</taxon>
        <taxon>Fungi</taxon>
        <taxon>Dikarya</taxon>
        <taxon>Ascomycota</taxon>
        <taxon>Pezizomycotina</taxon>
        <taxon>Sordariomycetes</taxon>
        <taxon>Xylariomycetidae</taxon>
        <taxon>Amphisphaeriales</taxon>
        <taxon>Apiosporaceae</taxon>
        <taxon>Apiospora</taxon>
    </lineage>
</organism>
<feature type="compositionally biased region" description="Acidic residues" evidence="1">
    <location>
        <begin position="286"/>
        <end position="305"/>
    </location>
</feature>